<accession>A0AAJ4XQ99</accession>
<feature type="domain" description="Zn(2)-C6 fungal-type" evidence="2">
    <location>
        <begin position="211"/>
        <end position="244"/>
    </location>
</feature>
<organism evidence="3 4">
    <name type="scientific">Melanopsichium pennsylvanicum</name>
    <dbReference type="NCBI Taxonomy" id="63383"/>
    <lineage>
        <taxon>Eukaryota</taxon>
        <taxon>Fungi</taxon>
        <taxon>Dikarya</taxon>
        <taxon>Basidiomycota</taxon>
        <taxon>Ustilaginomycotina</taxon>
        <taxon>Ustilaginomycetes</taxon>
        <taxon>Ustilaginales</taxon>
        <taxon>Ustilaginaceae</taxon>
        <taxon>Melanopsichium</taxon>
    </lineage>
</organism>
<evidence type="ECO:0000256" key="1">
    <source>
        <dbReference type="SAM" id="MobiDB-lite"/>
    </source>
</evidence>
<feature type="compositionally biased region" description="Low complexity" evidence="1">
    <location>
        <begin position="482"/>
        <end position="497"/>
    </location>
</feature>
<dbReference type="GO" id="GO:0008270">
    <property type="term" value="F:zinc ion binding"/>
    <property type="evidence" value="ECO:0007669"/>
    <property type="project" value="InterPro"/>
</dbReference>
<sequence length="1110" mass="116001">MPSSVRSNPVSASEATRSYPSLSSACASSAALPRYSNPVRFSKSPCQPSSLRAHEHDVAAATPYSHARDHAPALVNLANPSESSDSSSSLTETRSQSAHFSSRSSSAEALGSPSTSKPTSSFSRPLTNSISAKTNARNTPVKPRARKGSAAASSTAVKTKSKMPDDSLSSSFVDASAGSGSNTKSNRVLGPDGHLYTQGDAAKLGLIIRTACEACRNRKLKCNGTLLGKEGCERCNSEAIQCVYSARAPIGRPKKRKAELGDDIGSAQAHSIGTLAVRNEPHAAQAKCKSGSSSDLSPRVKTEAGLLVDFQLGNQQPYQFTASPASSLAQTSSLLSQQDHLFASQAPTDVLQPLTPHDTYQTSFVASHPLSLPESPLHTPNGTASVSSSSRLACTPTVYSQSQLSFAAVTPSDGMAPSTVVSPAIASTSFSSGQSPRPPEVKANLATGNKLPSLDDLSVAAFLQSLDTLEISAAELFQQQQQQQQQSSLSGDNSSSSATNTAYANGLGTPFGGHRAEFASNVSQVTASSVEEWTTNSAILQPGLSFAVPADFSWWDLGINGANYGSSAAASAAVTPSTEPHSMGFPNGRASQSQMSGFHAQVTDTSSMIANSSGATVSPMARFRRPTFSADQLWPRGADAGMGQGQIQHSIAATETGLGWSTLPAPNQMVEALSSPVEIQTQETDGSCCCSSNKPTRPCSMASSEVDLQQGNDAGKNAGEASCCSAKVNVSKTPKVDVRPPSCCSGKMSQAKPALKVETKSCCTNHVTVDTSSAMSTISTFEDTIEMGPLSTSTAVAGASRNVDSGDRQRAAGVHTHHPSKVHCVPNPSGKGCTCLCDMSVALLSVKQVLRETDPRKHISSSSTTTTTNTNTNTTTQMRNTFATDTIQLTLTASQAITAQCACSADCPTCQSDPSTEISASLLVSTALQIYARAVRILREGFAASAIGNTTDSVKVGRSENKAENDPDMDRGEVANKSLTQSFFGGLNVTIGTYKPSASNAKKIALYAIKLELKDLRKALGGISRMAQNFGSNSGNNGGKSRTDEVKIKKSGENGVDEQDDDLGGVKEKERDQISGGMGMMNPIDQLVILKLYRQLSELLRTVEGLEEAA</sequence>
<feature type="region of interest" description="Disordered" evidence="1">
    <location>
        <begin position="482"/>
        <end position="506"/>
    </location>
</feature>
<dbReference type="SMART" id="SM00066">
    <property type="entry name" value="GAL4"/>
    <property type="match status" value="1"/>
</dbReference>
<proteinExistence type="predicted"/>
<comment type="caution">
    <text evidence="3">The sequence shown here is derived from an EMBL/GenBank/DDBJ whole genome shotgun (WGS) entry which is preliminary data.</text>
</comment>
<keyword evidence="4" id="KW-1185">Reference proteome</keyword>
<feature type="region of interest" description="Disordered" evidence="1">
    <location>
        <begin position="427"/>
        <end position="449"/>
    </location>
</feature>
<dbReference type="AlphaFoldDB" id="A0AAJ4XQ99"/>
<dbReference type="InterPro" id="IPR001138">
    <property type="entry name" value="Zn2Cys6_DnaBD"/>
</dbReference>
<dbReference type="CDD" id="cd00067">
    <property type="entry name" value="GAL4"/>
    <property type="match status" value="1"/>
</dbReference>
<reference evidence="3" key="1">
    <citation type="submission" date="2023-10" db="EMBL/GenBank/DDBJ databases">
        <authorList>
            <person name="Guldener U."/>
        </authorList>
    </citation>
    <scope>NUCLEOTIDE SEQUENCE</scope>
    <source>
        <strain evidence="3">Mp4</strain>
    </source>
</reference>
<name>A0AAJ4XQ99_9BASI</name>
<dbReference type="PROSITE" id="PS50048">
    <property type="entry name" value="ZN2_CY6_FUNGAL_2"/>
    <property type="match status" value="1"/>
</dbReference>
<gene>
    <name evidence="3" type="ORF">MEPE_03857</name>
</gene>
<feature type="compositionally biased region" description="Polar residues" evidence="1">
    <location>
        <begin position="124"/>
        <end position="138"/>
    </location>
</feature>
<feature type="compositionally biased region" description="Polar residues" evidence="1">
    <location>
        <begin position="167"/>
        <end position="186"/>
    </location>
</feature>
<dbReference type="InterPro" id="IPR036864">
    <property type="entry name" value="Zn2-C6_fun-type_DNA-bd_sf"/>
</dbReference>
<dbReference type="Gene3D" id="4.10.240.10">
    <property type="entry name" value="Zn(2)-C6 fungal-type DNA-binding domain"/>
    <property type="match status" value="1"/>
</dbReference>
<evidence type="ECO:0000313" key="4">
    <source>
        <dbReference type="Proteomes" id="UP001294444"/>
    </source>
</evidence>
<feature type="compositionally biased region" description="Polar residues" evidence="1">
    <location>
        <begin position="1"/>
        <end position="20"/>
    </location>
</feature>
<dbReference type="GO" id="GO:0000981">
    <property type="term" value="F:DNA-binding transcription factor activity, RNA polymerase II-specific"/>
    <property type="evidence" value="ECO:0007669"/>
    <property type="project" value="InterPro"/>
</dbReference>
<feature type="region of interest" description="Disordered" evidence="1">
    <location>
        <begin position="1"/>
        <end position="23"/>
    </location>
</feature>
<feature type="region of interest" description="Disordered" evidence="1">
    <location>
        <begin position="854"/>
        <end position="875"/>
    </location>
</feature>
<evidence type="ECO:0000313" key="3">
    <source>
        <dbReference type="EMBL" id="SNX85148.1"/>
    </source>
</evidence>
<dbReference type="EMBL" id="OAPG01000009">
    <property type="protein sequence ID" value="SNX85148.1"/>
    <property type="molecule type" value="Genomic_DNA"/>
</dbReference>
<feature type="compositionally biased region" description="Basic and acidic residues" evidence="1">
    <location>
        <begin position="1064"/>
        <end position="1073"/>
    </location>
</feature>
<evidence type="ECO:0000259" key="2">
    <source>
        <dbReference type="PROSITE" id="PS50048"/>
    </source>
</evidence>
<feature type="region of interest" description="Disordered" evidence="1">
    <location>
        <begin position="36"/>
        <end position="191"/>
    </location>
</feature>
<dbReference type="SUPFAM" id="SSF57701">
    <property type="entry name" value="Zn2/Cys6 DNA-binding domain"/>
    <property type="match status" value="1"/>
</dbReference>
<feature type="region of interest" description="Disordered" evidence="1">
    <location>
        <begin position="1031"/>
        <end position="1077"/>
    </location>
</feature>
<dbReference type="Proteomes" id="UP001294444">
    <property type="component" value="Unassembled WGS sequence"/>
</dbReference>
<dbReference type="PROSITE" id="PS00463">
    <property type="entry name" value="ZN2_CY6_FUNGAL_1"/>
    <property type="match status" value="1"/>
</dbReference>
<feature type="compositionally biased region" description="Low complexity" evidence="1">
    <location>
        <begin position="81"/>
        <end position="123"/>
    </location>
</feature>
<feature type="compositionally biased region" description="Low complexity" evidence="1">
    <location>
        <begin position="860"/>
        <end position="875"/>
    </location>
</feature>
<feature type="compositionally biased region" description="Low complexity" evidence="1">
    <location>
        <begin position="148"/>
        <end position="158"/>
    </location>
</feature>
<feature type="compositionally biased region" description="Basic and acidic residues" evidence="1">
    <location>
        <begin position="1041"/>
        <end position="1052"/>
    </location>
</feature>
<protein>
    <recommendedName>
        <fullName evidence="2">Zn(2)-C6 fungal-type domain-containing protein</fullName>
    </recommendedName>
</protein>
<dbReference type="Pfam" id="PF00172">
    <property type="entry name" value="Zn_clus"/>
    <property type="match status" value="1"/>
</dbReference>